<dbReference type="PATRIC" id="fig|1682.24.peg.639"/>
<name>A0A0M4LG91_BIFLI</name>
<dbReference type="GO" id="GO:0006415">
    <property type="term" value="P:translational termination"/>
    <property type="evidence" value="ECO:0007669"/>
    <property type="project" value="TreeGrafter"/>
</dbReference>
<evidence type="ECO:0000313" key="3">
    <source>
        <dbReference type="EMBL" id="ALE08720.1"/>
    </source>
</evidence>
<accession>A0A0M4LG91</accession>
<evidence type="ECO:0000256" key="1">
    <source>
        <dbReference type="ARBA" id="ARBA00022649"/>
    </source>
</evidence>
<dbReference type="PIRSF" id="PIRSF006156">
    <property type="entry name" value="YafQ"/>
    <property type="match status" value="1"/>
</dbReference>
<comment type="similarity">
    <text evidence="2">Belongs to the RelE toxin family. YafQ subfamily.</text>
</comment>
<dbReference type="RefSeq" id="WP_060620320.1">
    <property type="nucleotide sequence ID" value="NZ_BCYF01000105.1"/>
</dbReference>
<dbReference type="EMBL" id="CP010411">
    <property type="protein sequence ID" value="ALE08720.1"/>
    <property type="molecule type" value="Genomic_DNA"/>
</dbReference>
<proteinExistence type="inferred from homology"/>
<dbReference type="NCBIfam" id="TIGR02385">
    <property type="entry name" value="RelE_StbE"/>
    <property type="match status" value="1"/>
</dbReference>
<evidence type="ECO:0000256" key="2">
    <source>
        <dbReference type="ARBA" id="ARBA00061366"/>
    </source>
</evidence>
<dbReference type="Gene3D" id="3.30.2310.20">
    <property type="entry name" value="RelE-like"/>
    <property type="match status" value="1"/>
</dbReference>
<reference evidence="3 4" key="1">
    <citation type="submission" date="2014-12" db="EMBL/GenBank/DDBJ databases">
        <title>Complete genome sequence of Bifidobacterium longum subsp. infantis BT1.</title>
        <authorList>
            <person name="Kim J.F."/>
            <person name="Kwak M.-J."/>
        </authorList>
    </citation>
    <scope>NUCLEOTIDE SEQUENCE [LARGE SCALE GENOMIC DNA]</scope>
    <source>
        <strain evidence="3 4">BT1</strain>
    </source>
</reference>
<dbReference type="GO" id="GO:0006402">
    <property type="term" value="P:mRNA catabolic process"/>
    <property type="evidence" value="ECO:0007669"/>
    <property type="project" value="TreeGrafter"/>
</dbReference>
<protein>
    <submittedName>
        <fullName evidence="3">Addiction module toxin, RelE/StbE family</fullName>
    </submittedName>
</protein>
<dbReference type="SUPFAM" id="SSF143011">
    <property type="entry name" value="RelE-like"/>
    <property type="match status" value="1"/>
</dbReference>
<dbReference type="InterPro" id="IPR035093">
    <property type="entry name" value="RelE/ParE_toxin_dom_sf"/>
</dbReference>
<dbReference type="GO" id="GO:0004521">
    <property type="term" value="F:RNA endonuclease activity"/>
    <property type="evidence" value="ECO:0007669"/>
    <property type="project" value="TreeGrafter"/>
</dbReference>
<dbReference type="InterPro" id="IPR004386">
    <property type="entry name" value="Toxin_YafQ-like"/>
</dbReference>
<dbReference type="InterPro" id="IPR007712">
    <property type="entry name" value="RelE/ParE_toxin"/>
</dbReference>
<evidence type="ECO:0000313" key="4">
    <source>
        <dbReference type="Proteomes" id="UP000067206"/>
    </source>
</evidence>
<keyword evidence="1" id="KW-1277">Toxin-antitoxin system</keyword>
<gene>
    <name evidence="3" type="ORF">RY67_663</name>
</gene>
<dbReference type="FunFam" id="3.30.2310.20:FF:000003">
    <property type="entry name" value="Type II toxin-antitoxin system YafQ family toxin"/>
    <property type="match status" value="1"/>
</dbReference>
<dbReference type="Proteomes" id="UP000067206">
    <property type="component" value="Chromosome"/>
</dbReference>
<dbReference type="AlphaFoldDB" id="A0A0M4LG91"/>
<dbReference type="Pfam" id="PF15738">
    <property type="entry name" value="YafQ_toxin"/>
    <property type="match status" value="1"/>
</dbReference>
<dbReference type="PANTHER" id="PTHR40588">
    <property type="entry name" value="MRNA INTERFERASE TOXIN YAFQ"/>
    <property type="match status" value="1"/>
</dbReference>
<sequence>MSGIQYTVKTTSRFRKDFKLARRRGLDAGLFKQVVSILSEGGTLPDRYHDHALTGNMTGFRECHITPDLLLVYLIEKDVLVLTLTRTGTHSDLFGK</sequence>
<dbReference type="PANTHER" id="PTHR40588:SF1">
    <property type="entry name" value="MRNA INTERFERASE TOXIN YAFQ"/>
    <property type="match status" value="1"/>
</dbReference>
<organism evidence="3 4">
    <name type="scientific">Bifidobacterium longum subsp. infantis</name>
    <dbReference type="NCBI Taxonomy" id="1682"/>
    <lineage>
        <taxon>Bacteria</taxon>
        <taxon>Bacillati</taxon>
        <taxon>Actinomycetota</taxon>
        <taxon>Actinomycetes</taxon>
        <taxon>Bifidobacteriales</taxon>
        <taxon>Bifidobacteriaceae</taxon>
        <taxon>Bifidobacterium</taxon>
    </lineage>
</organism>